<dbReference type="GeneID" id="28989184"/>
<protein>
    <recommendedName>
        <fullName evidence="1">NADH:flavin oxidoreductase/NADH oxidase N-terminal domain-containing protein</fullName>
    </recommendedName>
</protein>
<dbReference type="FunCoup" id="A0A163DW10">
    <property type="interactions" value="295"/>
</dbReference>
<gene>
    <name evidence="2" type="ORF">PHYBLDRAFT_112394</name>
</gene>
<dbReference type="EMBL" id="KV440980">
    <property type="protein sequence ID" value="OAD73760.1"/>
    <property type="molecule type" value="Genomic_DNA"/>
</dbReference>
<evidence type="ECO:0000313" key="2">
    <source>
        <dbReference type="EMBL" id="OAD73760.1"/>
    </source>
</evidence>
<organism evidence="2 3">
    <name type="scientific">Phycomyces blakesleeanus (strain ATCC 8743b / DSM 1359 / FGSC 10004 / NBRC 33097 / NRRL 1555)</name>
    <dbReference type="NCBI Taxonomy" id="763407"/>
    <lineage>
        <taxon>Eukaryota</taxon>
        <taxon>Fungi</taxon>
        <taxon>Fungi incertae sedis</taxon>
        <taxon>Mucoromycota</taxon>
        <taxon>Mucoromycotina</taxon>
        <taxon>Mucoromycetes</taxon>
        <taxon>Mucorales</taxon>
        <taxon>Phycomycetaceae</taxon>
        <taxon>Phycomyces</taxon>
    </lineage>
</organism>
<proteinExistence type="predicted"/>
<sequence length="372" mass="41460">MNSTSSLFSPITLGNSKLNHRLVLCPLTRFRADKDHVPTPMMAEYYGQRASEGGLMISEATYITPADGVLPNTPGIYSEAQIEGWKEISKSVHTKGATMFLQLWHTGRAACSQLNPNNEQPIGPSAISIQGKGLTGVPYEMPRALETHEIPKVIETFVQAAKNAIEAGFDGVELHAANGYLVDQFINTSSNKRTDLYGGSIENRARFAMELVGAVAEAIGEERTAIRFSPWSGFQDMKDDTPYETWGYLVSQFQEKHPKLGYVHFIEPRDDFLGRLDQPERAHIAVTETVEPFQNIWKGPFIVSGGYTANPKRAFETADKNSNTLVAIGRAFISNPDLPLRLKNNWPLSPYDRSTFYTNDAVGYTDYEFYTE</sequence>
<dbReference type="RefSeq" id="XP_018291800.1">
    <property type="nucleotide sequence ID" value="XM_018428278.1"/>
</dbReference>
<dbReference type="VEuPathDB" id="FungiDB:PHYBLDRAFT_112394"/>
<keyword evidence="3" id="KW-1185">Reference proteome</keyword>
<dbReference type="AlphaFoldDB" id="A0A163DW10"/>
<evidence type="ECO:0000259" key="1">
    <source>
        <dbReference type="Pfam" id="PF00724"/>
    </source>
</evidence>
<dbReference type="SUPFAM" id="SSF51395">
    <property type="entry name" value="FMN-linked oxidoreductases"/>
    <property type="match status" value="1"/>
</dbReference>
<dbReference type="FunFam" id="3.20.20.70:FF:000138">
    <property type="entry name" value="NADPH dehydrogenase 1"/>
    <property type="match status" value="1"/>
</dbReference>
<accession>A0A163DW10</accession>
<dbReference type="Gene3D" id="3.20.20.70">
    <property type="entry name" value="Aldolase class I"/>
    <property type="match status" value="1"/>
</dbReference>
<reference evidence="3" key="1">
    <citation type="submission" date="2015-06" db="EMBL/GenBank/DDBJ databases">
        <title>Expansion of signal transduction pathways in fungi by whole-genome duplication.</title>
        <authorList>
            <consortium name="DOE Joint Genome Institute"/>
            <person name="Corrochano L.M."/>
            <person name="Kuo A."/>
            <person name="Marcet-Houben M."/>
            <person name="Polaino S."/>
            <person name="Salamov A."/>
            <person name="Villalobos J.M."/>
            <person name="Alvarez M.I."/>
            <person name="Avalos J."/>
            <person name="Benito E.P."/>
            <person name="Benoit I."/>
            <person name="Burger G."/>
            <person name="Camino L.P."/>
            <person name="Canovas D."/>
            <person name="Cerda-Olmedo E."/>
            <person name="Cheng J.-F."/>
            <person name="Dominguez A."/>
            <person name="Elias M."/>
            <person name="Eslava A.P."/>
            <person name="Glaser F."/>
            <person name="Grimwood J."/>
            <person name="Gutierrez G."/>
            <person name="Heitman J."/>
            <person name="Henrissat B."/>
            <person name="Iturriaga E.A."/>
            <person name="Lang B.F."/>
            <person name="Lavin J.L."/>
            <person name="Lee S."/>
            <person name="Li W."/>
            <person name="Lindquist E."/>
            <person name="Lopez-Garcia S."/>
            <person name="Luque E.M."/>
            <person name="Marcos A.T."/>
            <person name="Martin J."/>
            <person name="McCluskey K."/>
            <person name="Medina H.R."/>
            <person name="Miralles-Duran A."/>
            <person name="Miyazaki A."/>
            <person name="Munoz-Torres E."/>
            <person name="Oguiza J.A."/>
            <person name="Ohm R."/>
            <person name="Olmedo M."/>
            <person name="Orejas M."/>
            <person name="Ortiz-Castellanos L."/>
            <person name="Pisabarro A.G."/>
            <person name="Rodriguez-Romero J."/>
            <person name="Ruiz-Herrera J."/>
            <person name="Ruiz-Vazquez R."/>
            <person name="Sanz C."/>
            <person name="Schackwitz W."/>
            <person name="Schmutz J."/>
            <person name="Shahriari M."/>
            <person name="Shelest E."/>
            <person name="Silva-Franco F."/>
            <person name="Soanes D."/>
            <person name="Syed K."/>
            <person name="Tagua V.G."/>
            <person name="Talbot N.J."/>
            <person name="Thon M."/>
            <person name="De vries R.P."/>
            <person name="Wiebenga A."/>
            <person name="Yadav J.S."/>
            <person name="Braun E.L."/>
            <person name="Baker S."/>
            <person name="Garre V."/>
            <person name="Horwitz B."/>
            <person name="Torres-Martinez S."/>
            <person name="Idnurm A."/>
            <person name="Herrera-Estrella A."/>
            <person name="Gabaldon T."/>
            <person name="Grigoriev I.V."/>
        </authorList>
    </citation>
    <scope>NUCLEOTIDE SEQUENCE [LARGE SCALE GENOMIC DNA]</scope>
    <source>
        <strain evidence="3">NRRL 1555(-)</strain>
    </source>
</reference>
<dbReference type="PANTHER" id="PTHR22893">
    <property type="entry name" value="NADH OXIDOREDUCTASE-RELATED"/>
    <property type="match status" value="1"/>
</dbReference>
<evidence type="ECO:0000313" key="3">
    <source>
        <dbReference type="Proteomes" id="UP000077315"/>
    </source>
</evidence>
<dbReference type="CDD" id="cd02933">
    <property type="entry name" value="OYE_like_FMN"/>
    <property type="match status" value="1"/>
</dbReference>
<dbReference type="InterPro" id="IPR001155">
    <property type="entry name" value="OxRdtase_FMN_N"/>
</dbReference>
<dbReference type="GO" id="GO:0010181">
    <property type="term" value="F:FMN binding"/>
    <property type="evidence" value="ECO:0007669"/>
    <property type="project" value="InterPro"/>
</dbReference>
<feature type="domain" description="NADH:flavin oxidoreductase/NADH oxidase N-terminal" evidence="1">
    <location>
        <begin position="6"/>
        <end position="347"/>
    </location>
</feature>
<dbReference type="InParanoid" id="A0A163DW10"/>
<dbReference type="GO" id="GO:0016491">
    <property type="term" value="F:oxidoreductase activity"/>
    <property type="evidence" value="ECO:0007669"/>
    <property type="project" value="InterPro"/>
</dbReference>
<dbReference type="OrthoDB" id="276546at2759"/>
<dbReference type="Pfam" id="PF00724">
    <property type="entry name" value="Oxidored_FMN"/>
    <property type="match status" value="1"/>
</dbReference>
<name>A0A163DW10_PHYB8</name>
<dbReference type="STRING" id="763407.A0A163DW10"/>
<dbReference type="PANTHER" id="PTHR22893:SF91">
    <property type="entry name" value="NADPH DEHYDROGENASE 2-RELATED"/>
    <property type="match status" value="1"/>
</dbReference>
<dbReference type="InterPro" id="IPR013785">
    <property type="entry name" value="Aldolase_TIM"/>
</dbReference>
<dbReference type="InterPro" id="IPR045247">
    <property type="entry name" value="Oye-like"/>
</dbReference>
<dbReference type="Proteomes" id="UP000077315">
    <property type="component" value="Unassembled WGS sequence"/>
</dbReference>